<dbReference type="Pfam" id="PF00015">
    <property type="entry name" value="MCPsignal"/>
    <property type="match status" value="1"/>
</dbReference>
<dbReference type="Pfam" id="PF22673">
    <property type="entry name" value="MCP-like_PDC_1"/>
    <property type="match status" value="1"/>
</dbReference>
<dbReference type="EMBL" id="JAEPRJ010000001">
    <property type="protein sequence ID" value="MBK5898015.1"/>
    <property type="molecule type" value="Genomic_DNA"/>
</dbReference>
<dbReference type="Gene3D" id="1.10.287.950">
    <property type="entry name" value="Methyl-accepting chemotaxis protein"/>
    <property type="match status" value="1"/>
</dbReference>
<dbReference type="RefSeq" id="WP_208429463.1">
    <property type="nucleotide sequence ID" value="NZ_JAEPRJ010000001.1"/>
</dbReference>
<evidence type="ECO:0000256" key="2">
    <source>
        <dbReference type="PROSITE-ProRule" id="PRU00284"/>
    </source>
</evidence>
<dbReference type="CDD" id="cd12913">
    <property type="entry name" value="PDC1_MCP_like"/>
    <property type="match status" value="1"/>
</dbReference>
<dbReference type="PROSITE" id="PS50111">
    <property type="entry name" value="CHEMOTAXIS_TRANSDUC_2"/>
    <property type="match status" value="1"/>
</dbReference>
<protein>
    <submittedName>
        <fullName evidence="5">Methyl-accepting chemotaxis protein</fullName>
    </submittedName>
</protein>
<evidence type="ECO:0000313" key="5">
    <source>
        <dbReference type="EMBL" id="MBK5898015.1"/>
    </source>
</evidence>
<sequence length="714" mass="77235">MKMKNNVAKDGNTRVKSVGMTISIIISILLIITLGAKTAVDATRSYNSAISSNKELQYERTRKLGKQLEQRFNSVYYTAKTIEDAVDALMKNTTKEERKRKIISDMVEETIASNADIGGLGVFFEPNGFDGKDEQNKTSDNEEGLMQSYFSRDAGGSFKESKIKGYRDSSWYTEIMKTGKALITQPFKDGDNIVTTYGIPITEDGKLIGAVTADIYVTELSKELAEDPNNSEDNFTVLVSDEGLVTAHSMDESFILKDITDDPEVKSRIEKAQQNEESELEKVSVTTGKNSLIIYVPVAVEGTSEYWVFESVISMSKMTAEAVRTAVFSVIINIVLIIVIAFVIMLLLRKMVSLPLKVVSSALSKLADYNLNLDAERAENAKYDKSGNEIAGLILSLRKLNQNLISIVSNINSHAQNTAATAEELTATAQSTSDAAGEVATAVTNIADGASSQAEDTQAAAASVETANRLLSGMMDTLGELDEATNTIDKCKNDGNETLKDLVELTDENRKISDNVSAVIVETSEATVKISNASEMIQSISDQTNLLALNAAIEAARAGEAGKGFAVVADEIRKLAEQSAGFTAEIRAVIDELKTKAESAVTMMEQSSEMVAKQSEKVAETSEKFEEISKAVENSKNIVAEINSSSKTIETENQNVTKMVENLSAIAEENAATSEEASASVDTQVQSIGDISAASENLAHIATELQDEVARFTF</sequence>
<keyword evidence="3" id="KW-1133">Transmembrane helix</keyword>
<accession>A0ABS1J1X7</accession>
<evidence type="ECO:0000256" key="1">
    <source>
        <dbReference type="ARBA" id="ARBA00023224"/>
    </source>
</evidence>
<reference evidence="5 6" key="1">
    <citation type="submission" date="2021-01" db="EMBL/GenBank/DDBJ databases">
        <title>Isolation and description of Catonella massiliensis sp. nov., a novel Catonella species, isolated from a stable periodontitis subject.</title>
        <authorList>
            <person name="Antezack A."/>
            <person name="Boxberger M."/>
            <person name="La Scola B."/>
            <person name="Monnet-Corti V."/>
        </authorList>
    </citation>
    <scope>NUCLEOTIDE SEQUENCE [LARGE SCALE GENOMIC DNA]</scope>
    <source>
        <strain evidence="5 6">Marseille-Q4567</strain>
    </source>
</reference>
<dbReference type="SUPFAM" id="SSF58104">
    <property type="entry name" value="Methyl-accepting chemotaxis protein (MCP) signaling domain"/>
    <property type="match status" value="1"/>
</dbReference>
<dbReference type="PANTHER" id="PTHR32089:SF112">
    <property type="entry name" value="LYSOZYME-LIKE PROTEIN-RELATED"/>
    <property type="match status" value="1"/>
</dbReference>
<dbReference type="Gene3D" id="3.30.450.20">
    <property type="entry name" value="PAS domain"/>
    <property type="match status" value="2"/>
</dbReference>
<feature type="domain" description="Methyl-accepting transducer" evidence="4">
    <location>
        <begin position="428"/>
        <end position="685"/>
    </location>
</feature>
<keyword evidence="1 2" id="KW-0807">Transducer</keyword>
<proteinExistence type="predicted"/>
<evidence type="ECO:0000259" key="4">
    <source>
        <dbReference type="PROSITE" id="PS50111"/>
    </source>
</evidence>
<dbReference type="InterPro" id="IPR004089">
    <property type="entry name" value="MCPsignal_dom"/>
</dbReference>
<keyword evidence="3" id="KW-0812">Transmembrane</keyword>
<gene>
    <name evidence="5" type="ORF">JJN12_09555</name>
</gene>
<evidence type="ECO:0000313" key="6">
    <source>
        <dbReference type="Proteomes" id="UP000604730"/>
    </source>
</evidence>
<keyword evidence="6" id="KW-1185">Reference proteome</keyword>
<organism evidence="5 6">
    <name type="scientific">Catonella massiliensis</name>
    <dbReference type="NCBI Taxonomy" id="2799636"/>
    <lineage>
        <taxon>Bacteria</taxon>
        <taxon>Bacillati</taxon>
        <taxon>Bacillota</taxon>
        <taxon>Clostridia</taxon>
        <taxon>Lachnospirales</taxon>
        <taxon>Lachnospiraceae</taxon>
        <taxon>Catonella</taxon>
    </lineage>
</organism>
<name>A0ABS1J1X7_9FIRM</name>
<feature type="transmembrane region" description="Helical" evidence="3">
    <location>
        <begin position="326"/>
        <end position="348"/>
    </location>
</feature>
<dbReference type="Proteomes" id="UP000604730">
    <property type="component" value="Unassembled WGS sequence"/>
</dbReference>
<dbReference type="SMART" id="SM00283">
    <property type="entry name" value="MA"/>
    <property type="match status" value="1"/>
</dbReference>
<keyword evidence="3" id="KW-0472">Membrane</keyword>
<comment type="caution">
    <text evidence="5">The sequence shown here is derived from an EMBL/GenBank/DDBJ whole genome shotgun (WGS) entry which is preliminary data.</text>
</comment>
<evidence type="ECO:0000256" key="3">
    <source>
        <dbReference type="SAM" id="Phobius"/>
    </source>
</evidence>
<dbReference type="PANTHER" id="PTHR32089">
    <property type="entry name" value="METHYL-ACCEPTING CHEMOTAXIS PROTEIN MCPB"/>
    <property type="match status" value="1"/>
</dbReference>